<reference evidence="1" key="2">
    <citation type="journal article" date="2015" name="Fish Shellfish Immunol.">
        <title>Early steps in the European eel (Anguilla anguilla)-Vibrio vulnificus interaction in the gills: Role of the RtxA13 toxin.</title>
        <authorList>
            <person name="Callol A."/>
            <person name="Pajuelo D."/>
            <person name="Ebbesson L."/>
            <person name="Teles M."/>
            <person name="MacKenzie S."/>
            <person name="Amaro C."/>
        </authorList>
    </citation>
    <scope>NUCLEOTIDE SEQUENCE</scope>
</reference>
<sequence length="54" mass="6252">MPNFKHCEAKKYLVLPVKYSKGTDCNTTFEFAQLSRVKVLCTTNSKLRRSNELL</sequence>
<accession>A0A0E9RFZ1</accession>
<evidence type="ECO:0000313" key="1">
    <source>
        <dbReference type="EMBL" id="JAH28014.1"/>
    </source>
</evidence>
<protein>
    <submittedName>
        <fullName evidence="1">Uncharacterized protein</fullName>
    </submittedName>
</protein>
<reference evidence="1" key="1">
    <citation type="submission" date="2014-11" db="EMBL/GenBank/DDBJ databases">
        <authorList>
            <person name="Amaro Gonzalez C."/>
        </authorList>
    </citation>
    <scope>NUCLEOTIDE SEQUENCE</scope>
</reference>
<dbReference type="EMBL" id="GBXM01080563">
    <property type="protein sequence ID" value="JAH28014.1"/>
    <property type="molecule type" value="Transcribed_RNA"/>
</dbReference>
<name>A0A0E9RFZ1_ANGAN</name>
<dbReference type="AlphaFoldDB" id="A0A0E9RFZ1"/>
<proteinExistence type="predicted"/>
<organism evidence="1">
    <name type="scientific">Anguilla anguilla</name>
    <name type="common">European freshwater eel</name>
    <name type="synonym">Muraena anguilla</name>
    <dbReference type="NCBI Taxonomy" id="7936"/>
    <lineage>
        <taxon>Eukaryota</taxon>
        <taxon>Metazoa</taxon>
        <taxon>Chordata</taxon>
        <taxon>Craniata</taxon>
        <taxon>Vertebrata</taxon>
        <taxon>Euteleostomi</taxon>
        <taxon>Actinopterygii</taxon>
        <taxon>Neopterygii</taxon>
        <taxon>Teleostei</taxon>
        <taxon>Anguilliformes</taxon>
        <taxon>Anguillidae</taxon>
        <taxon>Anguilla</taxon>
    </lineage>
</organism>